<evidence type="ECO:0000313" key="2">
    <source>
        <dbReference type="Proteomes" id="UP000023152"/>
    </source>
</evidence>
<protein>
    <submittedName>
        <fullName evidence="1">Uncharacterized protein</fullName>
    </submittedName>
</protein>
<dbReference type="Proteomes" id="UP000023152">
    <property type="component" value="Unassembled WGS sequence"/>
</dbReference>
<reference evidence="1 2" key="1">
    <citation type="journal article" date="2013" name="Curr. Biol.">
        <title>The Genome of the Foraminiferan Reticulomyxa filosa.</title>
        <authorList>
            <person name="Glockner G."/>
            <person name="Hulsmann N."/>
            <person name="Schleicher M."/>
            <person name="Noegel A.A."/>
            <person name="Eichinger L."/>
            <person name="Gallinger C."/>
            <person name="Pawlowski J."/>
            <person name="Sierra R."/>
            <person name="Euteneuer U."/>
            <person name="Pillet L."/>
            <person name="Moustafa A."/>
            <person name="Platzer M."/>
            <person name="Groth M."/>
            <person name="Szafranski K."/>
            <person name="Schliwa M."/>
        </authorList>
    </citation>
    <scope>NUCLEOTIDE SEQUENCE [LARGE SCALE GENOMIC DNA]</scope>
</reference>
<dbReference type="EMBL" id="ASPP01037877">
    <property type="protein sequence ID" value="ETO01592.1"/>
    <property type="molecule type" value="Genomic_DNA"/>
</dbReference>
<comment type="caution">
    <text evidence="1">The sequence shown here is derived from an EMBL/GenBank/DDBJ whole genome shotgun (WGS) entry which is preliminary data.</text>
</comment>
<organism evidence="1 2">
    <name type="scientific">Reticulomyxa filosa</name>
    <dbReference type="NCBI Taxonomy" id="46433"/>
    <lineage>
        <taxon>Eukaryota</taxon>
        <taxon>Sar</taxon>
        <taxon>Rhizaria</taxon>
        <taxon>Retaria</taxon>
        <taxon>Foraminifera</taxon>
        <taxon>Monothalamids</taxon>
        <taxon>Reticulomyxidae</taxon>
        <taxon>Reticulomyxa</taxon>
    </lineage>
</organism>
<sequence>MNKDDQRQTLEENMKHRIGMELRNSLEKMPLIQQSIISAFRQLSHTPKYFGHCFIHLQFIREKYVMFRIPSLADQRQAGDDDGTALGMNTITSYESPLNTNSKVDDNYRGFDWNVFWIHHLLVFFKTIFRNISTFERKQRILKFSSNSGTDNVEKES</sequence>
<dbReference type="AlphaFoldDB" id="X6LKC2"/>
<evidence type="ECO:0000313" key="1">
    <source>
        <dbReference type="EMBL" id="ETO01592.1"/>
    </source>
</evidence>
<feature type="non-terminal residue" evidence="1">
    <location>
        <position position="157"/>
    </location>
</feature>
<proteinExistence type="predicted"/>
<keyword evidence="2" id="KW-1185">Reference proteome</keyword>
<accession>X6LKC2</accession>
<gene>
    <name evidence="1" type="ORF">RFI_35848</name>
</gene>
<name>X6LKC2_RETFI</name>